<dbReference type="Proteomes" id="UP001234581">
    <property type="component" value="Unassembled WGS sequence"/>
</dbReference>
<dbReference type="AlphaFoldDB" id="A0AAD8DI20"/>
<reference evidence="2 3" key="1">
    <citation type="submission" date="2023-03" db="EMBL/GenBank/DDBJ databases">
        <title>Genome sequence of Lichtheimia ornata CBS 291.66.</title>
        <authorList>
            <person name="Mohabir J.T."/>
            <person name="Shea T.P."/>
            <person name="Kurbessoian T."/>
            <person name="Berby B."/>
            <person name="Fontaine J."/>
            <person name="Livny J."/>
            <person name="Gnirke A."/>
            <person name="Stajich J.E."/>
            <person name="Cuomo C.A."/>
        </authorList>
    </citation>
    <scope>NUCLEOTIDE SEQUENCE [LARGE SCALE GENOMIC DNA]</scope>
    <source>
        <strain evidence="2">CBS 291.66</strain>
    </source>
</reference>
<name>A0AAD8DI20_9FUNG</name>
<accession>A0AAD8DI20</accession>
<evidence type="ECO:0000313" key="2">
    <source>
        <dbReference type="EMBL" id="KAJ8663091.1"/>
    </source>
</evidence>
<dbReference type="GeneID" id="83208686"/>
<feature type="compositionally biased region" description="Basic and acidic residues" evidence="1">
    <location>
        <begin position="25"/>
        <end position="35"/>
    </location>
</feature>
<evidence type="ECO:0000256" key="1">
    <source>
        <dbReference type="SAM" id="MobiDB-lite"/>
    </source>
</evidence>
<comment type="caution">
    <text evidence="2">The sequence shown here is derived from an EMBL/GenBank/DDBJ whole genome shotgun (WGS) entry which is preliminary data.</text>
</comment>
<proteinExistence type="predicted"/>
<dbReference type="EMBL" id="JARTCD010000003">
    <property type="protein sequence ID" value="KAJ8663091.1"/>
    <property type="molecule type" value="Genomic_DNA"/>
</dbReference>
<evidence type="ECO:0000313" key="3">
    <source>
        <dbReference type="Proteomes" id="UP001234581"/>
    </source>
</evidence>
<organism evidence="2 3">
    <name type="scientific">Lichtheimia ornata</name>
    <dbReference type="NCBI Taxonomy" id="688661"/>
    <lineage>
        <taxon>Eukaryota</taxon>
        <taxon>Fungi</taxon>
        <taxon>Fungi incertae sedis</taxon>
        <taxon>Mucoromycota</taxon>
        <taxon>Mucoromycotina</taxon>
        <taxon>Mucoromycetes</taxon>
        <taxon>Mucorales</taxon>
        <taxon>Lichtheimiaceae</taxon>
        <taxon>Lichtheimia</taxon>
    </lineage>
</organism>
<dbReference type="RefSeq" id="XP_058348003.1">
    <property type="nucleotide sequence ID" value="XM_058481365.1"/>
</dbReference>
<protein>
    <submittedName>
        <fullName evidence="2">Uncharacterized protein</fullName>
    </submittedName>
</protein>
<keyword evidence="3" id="KW-1185">Reference proteome</keyword>
<gene>
    <name evidence="2" type="ORF">O0I10_001268</name>
</gene>
<sequence>MVSCLLHALPPITPTHPLVTTNESVDEKQDIKENTTAHSTTSAFDGIIRTLMAIVSMNNNTNNPNLVSKVMTLLNEKTSSLIPGTLINNHNALISAAASLLKTRDSLPPPALQQPPLWSYTHAHVRDVRINSDELRMLAVEKTMMRRAKIVRPLRNRQFLTRRQDDFVWGVKSSLRYSF</sequence>
<feature type="region of interest" description="Disordered" evidence="1">
    <location>
        <begin position="17"/>
        <end position="39"/>
    </location>
</feature>